<reference evidence="2" key="1">
    <citation type="journal article" date="2021" name="Cell">
        <title>Tracing the genetic footprints of vertebrate landing in non-teleost ray-finned fishes.</title>
        <authorList>
            <person name="Bi X."/>
            <person name="Wang K."/>
            <person name="Yang L."/>
            <person name="Pan H."/>
            <person name="Jiang H."/>
            <person name="Wei Q."/>
            <person name="Fang M."/>
            <person name="Yu H."/>
            <person name="Zhu C."/>
            <person name="Cai Y."/>
            <person name="He Y."/>
            <person name="Gan X."/>
            <person name="Zeng H."/>
            <person name="Yu D."/>
            <person name="Zhu Y."/>
            <person name="Jiang H."/>
            <person name="Qiu Q."/>
            <person name="Yang H."/>
            <person name="Zhang Y.E."/>
            <person name="Wang W."/>
            <person name="Zhu M."/>
            <person name="He S."/>
            <person name="Zhang G."/>
        </authorList>
    </citation>
    <scope>NUCLEOTIDE SEQUENCE</scope>
    <source>
        <strain evidence="2">Bchr_001</strain>
    </source>
</reference>
<proteinExistence type="predicted"/>
<protein>
    <submittedName>
        <fullName evidence="2">TMC2 protein</fullName>
    </submittedName>
</protein>
<gene>
    <name evidence="2" type="primary">Tmc2_2</name>
    <name evidence="2" type="ORF">GTO92_0008735</name>
</gene>
<feature type="compositionally biased region" description="Basic and acidic residues" evidence="1">
    <location>
        <begin position="54"/>
        <end position="84"/>
    </location>
</feature>
<comment type="caution">
    <text evidence="2">The sequence shown here is derived from an EMBL/GenBank/DDBJ whole genome shotgun (WGS) entry which is preliminary data.</text>
</comment>
<sequence>MDSEEDEDEDEEEEEEKAPRQRRANRKKVAKYEDSEEDSEDDQPKKKANKKGNNKAEKEEQNTKAKQSDKNGKGKNKNKDDGGEKKKKKKNDSSSSASDSNSSDEESLSEGEMAKLMEEVEEKKKLISNMRNKPWRMKRRLHALREAQAFVEKFEGALGKGKGRKFYAYKVMMTKILMGLPYGSIARKTVPRDEQDTAMDFSTLWDFNVSRSTRCKYNCGDYF</sequence>
<keyword evidence="3" id="KW-1185">Reference proteome</keyword>
<dbReference type="EMBL" id="JAAWVN010017324">
    <property type="protein sequence ID" value="MBN3292610.1"/>
    <property type="molecule type" value="Genomic_DNA"/>
</dbReference>
<evidence type="ECO:0000313" key="2">
    <source>
        <dbReference type="EMBL" id="MBN3292610.1"/>
    </source>
</evidence>
<feature type="non-terminal residue" evidence="2">
    <location>
        <position position="1"/>
    </location>
</feature>
<dbReference type="Proteomes" id="UP001166052">
    <property type="component" value="Unassembled WGS sequence"/>
</dbReference>
<feature type="non-terminal residue" evidence="2">
    <location>
        <position position="223"/>
    </location>
</feature>
<feature type="compositionally biased region" description="Basic residues" evidence="1">
    <location>
        <begin position="20"/>
        <end position="29"/>
    </location>
</feature>
<evidence type="ECO:0000313" key="3">
    <source>
        <dbReference type="Proteomes" id="UP001166052"/>
    </source>
</evidence>
<feature type="compositionally biased region" description="Acidic residues" evidence="1">
    <location>
        <begin position="1"/>
        <end position="16"/>
    </location>
</feature>
<evidence type="ECO:0000256" key="1">
    <source>
        <dbReference type="SAM" id="MobiDB-lite"/>
    </source>
</evidence>
<organism evidence="2 3">
    <name type="scientific">Polypterus senegalus</name>
    <name type="common">Senegal bichir</name>
    <dbReference type="NCBI Taxonomy" id="55291"/>
    <lineage>
        <taxon>Eukaryota</taxon>
        <taxon>Metazoa</taxon>
        <taxon>Chordata</taxon>
        <taxon>Craniata</taxon>
        <taxon>Vertebrata</taxon>
        <taxon>Euteleostomi</taxon>
        <taxon>Actinopterygii</taxon>
        <taxon>Polypteriformes</taxon>
        <taxon>Polypteridae</taxon>
        <taxon>Polypterus</taxon>
    </lineage>
</organism>
<name>A0ABS2Z0N5_POLSE</name>
<feature type="region of interest" description="Disordered" evidence="1">
    <location>
        <begin position="1"/>
        <end position="111"/>
    </location>
</feature>
<accession>A0ABS2Z0N5</accession>